<keyword evidence="5 12" id="KW-0138">CF(0)</keyword>
<dbReference type="GO" id="GO:0015986">
    <property type="term" value="P:proton motive force-driven ATP synthesis"/>
    <property type="evidence" value="ECO:0007669"/>
    <property type="project" value="InterPro"/>
</dbReference>
<accession>A0A3Q8AYY3</accession>
<evidence type="ECO:0000256" key="7">
    <source>
        <dbReference type="ARBA" id="ARBA00022781"/>
    </source>
</evidence>
<keyword evidence="7 12" id="KW-0375">Hydrogen ion transport</keyword>
<evidence type="ECO:0000256" key="12">
    <source>
        <dbReference type="RuleBase" id="RU003661"/>
    </source>
</evidence>
<evidence type="ECO:0000256" key="9">
    <source>
        <dbReference type="ARBA" id="ARBA00023065"/>
    </source>
</evidence>
<dbReference type="GO" id="GO:0031966">
    <property type="term" value="C:mitochondrial membrane"/>
    <property type="evidence" value="ECO:0007669"/>
    <property type="project" value="UniProtKB-SubCell"/>
</dbReference>
<feature type="transmembrane region" description="Helical" evidence="14">
    <location>
        <begin position="6"/>
        <end position="29"/>
    </location>
</feature>
<keyword evidence="10 12" id="KW-0496">Mitochondrion</keyword>
<proteinExistence type="inferred from homology"/>
<evidence type="ECO:0000256" key="1">
    <source>
        <dbReference type="ARBA" id="ARBA00004304"/>
    </source>
</evidence>
<evidence type="ECO:0000256" key="11">
    <source>
        <dbReference type="ARBA" id="ARBA00023136"/>
    </source>
</evidence>
<evidence type="ECO:0000256" key="3">
    <source>
        <dbReference type="ARBA" id="ARBA00011291"/>
    </source>
</evidence>
<dbReference type="Pfam" id="PF00895">
    <property type="entry name" value="ATP-synt_8"/>
    <property type="match status" value="1"/>
</dbReference>
<evidence type="ECO:0000313" key="15">
    <source>
        <dbReference type="EMBL" id="ASS30693.1"/>
    </source>
</evidence>
<evidence type="ECO:0000256" key="2">
    <source>
        <dbReference type="ARBA" id="ARBA00008892"/>
    </source>
</evidence>
<sequence length="52" mass="6230">MPQMAPLMWMNLMFIFLITFMVILTINYFNTTPPKMSSNPPKPTLQHKLWSW</sequence>
<keyword evidence="8 14" id="KW-1133">Transmembrane helix</keyword>
<comment type="subunit">
    <text evidence="3">F-type ATPases have 2 components, CF(1) - the catalytic core - and CF(0) - the membrane proton channel.</text>
</comment>
<dbReference type="InterPro" id="IPR001421">
    <property type="entry name" value="ATP8_metazoa"/>
</dbReference>
<evidence type="ECO:0000256" key="4">
    <source>
        <dbReference type="ARBA" id="ARBA00022448"/>
    </source>
</evidence>
<dbReference type="GO" id="GO:0045259">
    <property type="term" value="C:proton-transporting ATP synthase complex"/>
    <property type="evidence" value="ECO:0007669"/>
    <property type="project" value="UniProtKB-KW"/>
</dbReference>
<dbReference type="AlphaFoldDB" id="A0A3Q8AYY3"/>
<keyword evidence="6 12" id="KW-0812">Transmembrane</keyword>
<keyword evidence="9 12" id="KW-0406">Ion transport</keyword>
<evidence type="ECO:0000256" key="10">
    <source>
        <dbReference type="ARBA" id="ARBA00023128"/>
    </source>
</evidence>
<comment type="subcellular location">
    <subcellularLocation>
        <location evidence="1 12">Mitochondrion membrane</location>
        <topology evidence="1 12">Single-pass membrane protein</topology>
    </subcellularLocation>
</comment>
<evidence type="ECO:0000256" key="5">
    <source>
        <dbReference type="ARBA" id="ARBA00022547"/>
    </source>
</evidence>
<comment type="similarity">
    <text evidence="2 12">Belongs to the ATPase protein 8 family.</text>
</comment>
<organism evidence="15">
    <name type="scientific">Stemonopa insignis</name>
    <dbReference type="NCBI Taxonomy" id="2020973"/>
    <lineage>
        <taxon>Eukaryota</taxon>
        <taxon>Metazoa</taxon>
        <taxon>Ecdysozoa</taxon>
        <taxon>Arthropoda</taxon>
        <taxon>Crustacea</taxon>
        <taxon>Multicrustacea</taxon>
        <taxon>Malacostraca</taxon>
        <taxon>Eumalacostraca</taxon>
        <taxon>Eucarida</taxon>
        <taxon>Decapoda</taxon>
        <taxon>Pleocyemata</taxon>
        <taxon>Anomura</taxon>
        <taxon>Hippoidea</taxon>
        <taxon>Albuneidae</taxon>
        <taxon>Stemonopa</taxon>
    </lineage>
</organism>
<dbReference type="EMBL" id="KY352240">
    <property type="protein sequence ID" value="ASS30693.1"/>
    <property type="molecule type" value="Genomic_DNA"/>
</dbReference>
<evidence type="ECO:0000256" key="14">
    <source>
        <dbReference type="SAM" id="Phobius"/>
    </source>
</evidence>
<evidence type="ECO:0000256" key="8">
    <source>
        <dbReference type="ARBA" id="ARBA00022989"/>
    </source>
</evidence>
<feature type="region of interest" description="Disordered" evidence="13">
    <location>
        <begin position="32"/>
        <end position="52"/>
    </location>
</feature>
<gene>
    <name evidence="15" type="primary">atp8</name>
</gene>
<keyword evidence="4 12" id="KW-0813">Transport</keyword>
<keyword evidence="11 14" id="KW-0472">Membrane</keyword>
<dbReference type="GO" id="GO:0015078">
    <property type="term" value="F:proton transmembrane transporter activity"/>
    <property type="evidence" value="ECO:0007669"/>
    <property type="project" value="InterPro"/>
</dbReference>
<reference evidence="15" key="1">
    <citation type="journal article" date="2018" name="Mol. Phylogenet. Evol.">
        <title>ORDER within the chaos: Insights into phylogenetic relationships within the Anomura (Crustacea: Decapoda) from mitochondrial sequences and gene order rearrangements.</title>
        <authorList>
            <person name="Tan M.H."/>
            <person name="Gan H.M."/>
            <person name="Lee Y.P."/>
            <person name="Linton S."/>
            <person name="Grandjean F."/>
            <person name="Bartholomei-Santos M.L."/>
            <person name="Miller A.D."/>
            <person name="Austin C.M."/>
        </authorList>
    </citation>
    <scope>NUCLEOTIDE SEQUENCE</scope>
</reference>
<evidence type="ECO:0000256" key="6">
    <source>
        <dbReference type="ARBA" id="ARBA00022692"/>
    </source>
</evidence>
<geneLocation type="mitochondrion" evidence="15"/>
<name>A0A3Q8AYY3_9EUCA</name>
<protein>
    <recommendedName>
        <fullName evidence="12">ATP synthase complex subunit 8</fullName>
    </recommendedName>
</protein>
<evidence type="ECO:0000256" key="13">
    <source>
        <dbReference type="SAM" id="MobiDB-lite"/>
    </source>
</evidence>